<evidence type="ECO:0000259" key="1">
    <source>
        <dbReference type="Pfam" id="PF10416"/>
    </source>
</evidence>
<dbReference type="InterPro" id="IPR018845">
    <property type="entry name" value="Initiator-bd"/>
</dbReference>
<dbReference type="Gene3D" id="1.10.10.10">
    <property type="entry name" value="Winged helix-like DNA-binding domain superfamily/Winged helix DNA-binding domain"/>
    <property type="match status" value="1"/>
</dbReference>
<dbReference type="AlphaFoldDB" id="A0A1J4KZ88"/>
<dbReference type="Pfam" id="PF10416">
    <property type="entry name" value="IBD"/>
    <property type="match status" value="1"/>
</dbReference>
<accession>A0A1J4KZ88</accession>
<dbReference type="RefSeq" id="XP_068369610.1">
    <property type="nucleotide sequence ID" value="XM_068490884.1"/>
</dbReference>
<protein>
    <recommendedName>
        <fullName evidence="1">Initiator binding domain-containing protein</fullName>
    </recommendedName>
</protein>
<comment type="caution">
    <text evidence="2">The sequence shown here is derived from an EMBL/GenBank/DDBJ whole genome shotgun (WGS) entry which is preliminary data.</text>
</comment>
<dbReference type="Proteomes" id="UP000179807">
    <property type="component" value="Unassembled WGS sequence"/>
</dbReference>
<organism evidence="2 3">
    <name type="scientific">Tritrichomonas foetus</name>
    <dbReference type="NCBI Taxonomy" id="1144522"/>
    <lineage>
        <taxon>Eukaryota</taxon>
        <taxon>Metamonada</taxon>
        <taxon>Parabasalia</taxon>
        <taxon>Tritrichomonadida</taxon>
        <taxon>Tritrichomonadidae</taxon>
        <taxon>Tritrichomonas</taxon>
    </lineage>
</organism>
<dbReference type="GeneID" id="94825588"/>
<sequence length="308" mass="34784">MKSTKSMETFPISDFDEFLSEDSSYCDQPFLNQRNLSLTFFTGVAGSLDQIVPENDASNLECDENEFNIPTSHLTRIRQYVPRSSSMTFNEDSRLNLACGTQSDLPFTQSSYDFRSTIKGSIESSQLPQTSTLLRELSDDEIAPSYGTFIEACKKLKIKPQEVGLIPADIFPTEETTLDKLVDIFQSKTQLRLPFKLFNALKISEIAPIFEPLVGVSWLNDEIIRLNVQRFARLVGILEPNKVLFSQTGFLTKIGFQAMNLAQLTALDPEADLLGVDLIHVKLIHHPSHRFRRNSTLEDIQSIRVPTI</sequence>
<dbReference type="InterPro" id="IPR036388">
    <property type="entry name" value="WH-like_DNA-bd_sf"/>
</dbReference>
<dbReference type="VEuPathDB" id="TrichDB:TRFO_02752"/>
<name>A0A1J4KZ88_9EUKA</name>
<feature type="domain" description="Initiator binding" evidence="1">
    <location>
        <begin position="177"/>
        <end position="260"/>
    </location>
</feature>
<evidence type="ECO:0000313" key="3">
    <source>
        <dbReference type="Proteomes" id="UP000179807"/>
    </source>
</evidence>
<dbReference type="EMBL" id="MLAK01000111">
    <property type="protein sequence ID" value="OHT16474.1"/>
    <property type="molecule type" value="Genomic_DNA"/>
</dbReference>
<keyword evidence="3" id="KW-1185">Reference proteome</keyword>
<evidence type="ECO:0000313" key="2">
    <source>
        <dbReference type="EMBL" id="OHT16474.1"/>
    </source>
</evidence>
<proteinExistence type="predicted"/>
<gene>
    <name evidence="2" type="ORF">TRFO_02752</name>
</gene>
<reference evidence="2" key="1">
    <citation type="submission" date="2016-10" db="EMBL/GenBank/DDBJ databases">
        <authorList>
            <person name="Benchimol M."/>
            <person name="Almeida L.G."/>
            <person name="Vasconcelos A.T."/>
            <person name="Perreira-Neves A."/>
            <person name="Rosa I.A."/>
            <person name="Tasca T."/>
            <person name="Bogo M.R."/>
            <person name="de Souza W."/>
        </authorList>
    </citation>
    <scope>NUCLEOTIDE SEQUENCE [LARGE SCALE GENOMIC DNA]</scope>
    <source>
        <strain evidence="2">K</strain>
    </source>
</reference>